<dbReference type="STRING" id="1802315.A3F51_03590"/>
<comment type="caution">
    <text evidence="2">The sequence shown here is derived from an EMBL/GenBank/DDBJ whole genome shotgun (WGS) entry which is preliminary data.</text>
</comment>
<reference evidence="2 3" key="1">
    <citation type="journal article" date="2016" name="Nat. Commun.">
        <title>Thousands of microbial genomes shed light on interconnected biogeochemical processes in an aquifer system.</title>
        <authorList>
            <person name="Anantharaman K."/>
            <person name="Brown C.T."/>
            <person name="Hug L.A."/>
            <person name="Sharon I."/>
            <person name="Castelle C.J."/>
            <person name="Probst A.J."/>
            <person name="Thomas B.C."/>
            <person name="Singh A."/>
            <person name="Wilkins M.J."/>
            <person name="Karaoz U."/>
            <person name="Brodie E.L."/>
            <person name="Williams K.H."/>
            <person name="Hubbard S.S."/>
            <person name="Banfield J.F."/>
        </authorList>
    </citation>
    <scope>NUCLEOTIDE SEQUENCE [LARGE SCALE GENOMIC DNA]</scope>
</reference>
<dbReference type="SMART" id="SM00530">
    <property type="entry name" value="HTH_XRE"/>
    <property type="match status" value="1"/>
</dbReference>
<evidence type="ECO:0000313" key="2">
    <source>
        <dbReference type="EMBL" id="OHA29777.1"/>
    </source>
</evidence>
<evidence type="ECO:0000313" key="3">
    <source>
        <dbReference type="Proteomes" id="UP000178089"/>
    </source>
</evidence>
<organism evidence="2 3">
    <name type="scientific">Candidatus Taylorbacteria bacterium RIFCSPHIGHO2_12_FULL_45_16</name>
    <dbReference type="NCBI Taxonomy" id="1802315"/>
    <lineage>
        <taxon>Bacteria</taxon>
        <taxon>Candidatus Tayloriibacteriota</taxon>
    </lineage>
</organism>
<dbReference type="PROSITE" id="PS50943">
    <property type="entry name" value="HTH_CROC1"/>
    <property type="match status" value="1"/>
</dbReference>
<dbReference type="InterPro" id="IPR001387">
    <property type="entry name" value="Cro/C1-type_HTH"/>
</dbReference>
<name>A0A1G2N0W0_9BACT</name>
<proteinExistence type="predicted"/>
<dbReference type="GO" id="GO:0003677">
    <property type="term" value="F:DNA binding"/>
    <property type="evidence" value="ECO:0007669"/>
    <property type="project" value="InterPro"/>
</dbReference>
<dbReference type="AlphaFoldDB" id="A0A1G2N0W0"/>
<dbReference type="Gene3D" id="1.10.260.40">
    <property type="entry name" value="lambda repressor-like DNA-binding domains"/>
    <property type="match status" value="1"/>
</dbReference>
<sequence>MKIIGDHKLYTWEEVLAKHLKSPAFRKAHEESLIRHSMIRQIREARQAKKMSQATLAKKAGMPQSVIARLESGRHSFTLTTLYRIAKVFGKEVRLA</sequence>
<dbReference type="InterPro" id="IPR010982">
    <property type="entry name" value="Lambda_DNA-bd_dom_sf"/>
</dbReference>
<protein>
    <recommendedName>
        <fullName evidence="1">HTH cro/C1-type domain-containing protein</fullName>
    </recommendedName>
</protein>
<dbReference type="EMBL" id="MHRT01000001">
    <property type="protein sequence ID" value="OHA29777.1"/>
    <property type="molecule type" value="Genomic_DNA"/>
</dbReference>
<dbReference type="SUPFAM" id="SSF47413">
    <property type="entry name" value="lambda repressor-like DNA-binding domains"/>
    <property type="match status" value="1"/>
</dbReference>
<feature type="domain" description="HTH cro/C1-type" evidence="1">
    <location>
        <begin position="42"/>
        <end position="96"/>
    </location>
</feature>
<dbReference type="CDD" id="cd00093">
    <property type="entry name" value="HTH_XRE"/>
    <property type="match status" value="1"/>
</dbReference>
<dbReference type="Pfam" id="PF01381">
    <property type="entry name" value="HTH_3"/>
    <property type="match status" value="1"/>
</dbReference>
<accession>A0A1G2N0W0</accession>
<gene>
    <name evidence="2" type="ORF">A3F51_03590</name>
</gene>
<evidence type="ECO:0000259" key="1">
    <source>
        <dbReference type="PROSITE" id="PS50943"/>
    </source>
</evidence>
<dbReference type="Proteomes" id="UP000178089">
    <property type="component" value="Unassembled WGS sequence"/>
</dbReference>